<keyword evidence="2" id="KW-1185">Reference proteome</keyword>
<organism evidence="1 2">
    <name type="scientific">Nepenthes gracilis</name>
    <name type="common">Slender pitcher plant</name>
    <dbReference type="NCBI Taxonomy" id="150966"/>
    <lineage>
        <taxon>Eukaryota</taxon>
        <taxon>Viridiplantae</taxon>
        <taxon>Streptophyta</taxon>
        <taxon>Embryophyta</taxon>
        <taxon>Tracheophyta</taxon>
        <taxon>Spermatophyta</taxon>
        <taxon>Magnoliopsida</taxon>
        <taxon>eudicotyledons</taxon>
        <taxon>Gunneridae</taxon>
        <taxon>Pentapetalae</taxon>
        <taxon>Caryophyllales</taxon>
        <taxon>Nepenthaceae</taxon>
        <taxon>Nepenthes</taxon>
    </lineage>
</organism>
<proteinExistence type="predicted"/>
<protein>
    <submittedName>
        <fullName evidence="1">Uncharacterized protein</fullName>
    </submittedName>
</protein>
<sequence length="122" mass="14032">MNPRPEGPIRLKPSIGFGRKLGFRKPPLFGTNSKWLPSTSKPTTEPIEAIRRMRLFEMPHRLIVTRKSTDFEPIYSRRLTKTERLQVRPGLKIVNVPMDKGPPLEPFDRFGCRADIAACYPD</sequence>
<evidence type="ECO:0000313" key="1">
    <source>
        <dbReference type="EMBL" id="GMH28665.1"/>
    </source>
</evidence>
<comment type="caution">
    <text evidence="1">The sequence shown here is derived from an EMBL/GenBank/DDBJ whole genome shotgun (WGS) entry which is preliminary data.</text>
</comment>
<dbReference type="AlphaFoldDB" id="A0AAD3Y5T6"/>
<name>A0AAD3Y5T6_NEPGR</name>
<evidence type="ECO:0000313" key="2">
    <source>
        <dbReference type="Proteomes" id="UP001279734"/>
    </source>
</evidence>
<dbReference type="EMBL" id="BSYO01000035">
    <property type="protein sequence ID" value="GMH28665.1"/>
    <property type="molecule type" value="Genomic_DNA"/>
</dbReference>
<accession>A0AAD3Y5T6</accession>
<gene>
    <name evidence="1" type="ORF">Nepgr_030508</name>
</gene>
<dbReference type="Proteomes" id="UP001279734">
    <property type="component" value="Unassembled WGS sequence"/>
</dbReference>
<reference evidence="1" key="1">
    <citation type="submission" date="2023-05" db="EMBL/GenBank/DDBJ databases">
        <title>Nepenthes gracilis genome sequencing.</title>
        <authorList>
            <person name="Fukushima K."/>
        </authorList>
    </citation>
    <scope>NUCLEOTIDE SEQUENCE</scope>
    <source>
        <strain evidence="1">SING2019-196</strain>
    </source>
</reference>